<name>A0A915BWA5_PARUN</name>
<dbReference type="SUPFAM" id="SSF47473">
    <property type="entry name" value="EF-hand"/>
    <property type="match status" value="1"/>
</dbReference>
<evidence type="ECO:0000313" key="3">
    <source>
        <dbReference type="WBParaSite" id="PgR063X_g028_t03"/>
    </source>
</evidence>
<reference evidence="3" key="1">
    <citation type="submission" date="2022-11" db="UniProtKB">
        <authorList>
            <consortium name="WormBaseParasite"/>
        </authorList>
    </citation>
    <scope>IDENTIFICATION</scope>
</reference>
<dbReference type="WBParaSite" id="PgR063X_g028_t03">
    <property type="protein sequence ID" value="PgR063X_g028_t03"/>
    <property type="gene ID" value="PgR063X_g028"/>
</dbReference>
<sequence>PLYSIKGEKFLRSDANNDQKLTFDEFLHMEFPYVLMKKTEFDRYDTNGKLTSH</sequence>
<dbReference type="InterPro" id="IPR011992">
    <property type="entry name" value="EF-hand-dom_pair"/>
</dbReference>
<evidence type="ECO:0000256" key="1">
    <source>
        <dbReference type="ARBA" id="ARBA00022837"/>
    </source>
</evidence>
<protein>
    <submittedName>
        <fullName evidence="3">EF-hand domain-containing protein</fullName>
    </submittedName>
</protein>
<evidence type="ECO:0000313" key="2">
    <source>
        <dbReference type="Proteomes" id="UP000887569"/>
    </source>
</evidence>
<dbReference type="InterPro" id="IPR018247">
    <property type="entry name" value="EF_Hand_1_Ca_BS"/>
</dbReference>
<accession>A0A915BWA5</accession>
<keyword evidence="2" id="KW-1185">Reference proteome</keyword>
<dbReference type="Proteomes" id="UP000887569">
    <property type="component" value="Unplaced"/>
</dbReference>
<proteinExistence type="predicted"/>
<keyword evidence="1" id="KW-0106">Calcium</keyword>
<dbReference type="AlphaFoldDB" id="A0A915BWA5"/>
<dbReference type="PROSITE" id="PS00018">
    <property type="entry name" value="EF_HAND_1"/>
    <property type="match status" value="1"/>
</dbReference>
<organism evidence="2 3">
    <name type="scientific">Parascaris univalens</name>
    <name type="common">Nematode worm</name>
    <dbReference type="NCBI Taxonomy" id="6257"/>
    <lineage>
        <taxon>Eukaryota</taxon>
        <taxon>Metazoa</taxon>
        <taxon>Ecdysozoa</taxon>
        <taxon>Nematoda</taxon>
        <taxon>Chromadorea</taxon>
        <taxon>Rhabditida</taxon>
        <taxon>Spirurina</taxon>
        <taxon>Ascaridomorpha</taxon>
        <taxon>Ascaridoidea</taxon>
        <taxon>Ascarididae</taxon>
        <taxon>Parascaris</taxon>
    </lineage>
</organism>